<dbReference type="KEGG" id="zal:AZF00_14725"/>
<comment type="subunit">
    <text evidence="4 11">Homotetramer.</text>
</comment>
<dbReference type="CDD" id="cd01630">
    <property type="entry name" value="HAD_KDO-like"/>
    <property type="match status" value="1"/>
</dbReference>
<comment type="catalytic activity">
    <reaction evidence="1 11">
        <text>3-deoxy-alpha-D-manno-2-octulosonate-8-phosphate + H2O = 3-deoxy-alpha-D-manno-oct-2-ulosonate + phosphate</text>
        <dbReference type="Rhea" id="RHEA:11500"/>
        <dbReference type="ChEBI" id="CHEBI:15377"/>
        <dbReference type="ChEBI" id="CHEBI:43474"/>
        <dbReference type="ChEBI" id="CHEBI:85985"/>
        <dbReference type="ChEBI" id="CHEBI:85986"/>
        <dbReference type="EC" id="3.1.3.45"/>
    </reaction>
</comment>
<dbReference type="Pfam" id="PF08282">
    <property type="entry name" value="Hydrolase_3"/>
    <property type="match status" value="1"/>
</dbReference>
<dbReference type="InterPro" id="IPR010023">
    <property type="entry name" value="KdsC_fam"/>
</dbReference>
<evidence type="ECO:0000256" key="6">
    <source>
        <dbReference type="ARBA" id="ARBA00020092"/>
    </source>
</evidence>
<dbReference type="SFLD" id="SFLDG01138">
    <property type="entry name" value="C1.6.2:_Deoxy-d-mannose-octulo"/>
    <property type="match status" value="1"/>
</dbReference>
<feature type="binding site" evidence="12">
    <location>
        <position position="17"/>
    </location>
    <ligand>
        <name>Mg(2+)</name>
        <dbReference type="ChEBI" id="CHEBI:18420"/>
    </ligand>
</feature>
<dbReference type="Proteomes" id="UP000074119">
    <property type="component" value="Chromosome"/>
</dbReference>
<comment type="similarity">
    <text evidence="3 11">Belongs to the KdsC family.</text>
</comment>
<dbReference type="InterPro" id="IPR023214">
    <property type="entry name" value="HAD_sf"/>
</dbReference>
<dbReference type="SFLD" id="SFLDG01136">
    <property type="entry name" value="C1.6:_Phosphoserine_Phosphatas"/>
    <property type="match status" value="1"/>
</dbReference>
<evidence type="ECO:0000256" key="11">
    <source>
        <dbReference type="PIRNR" id="PIRNR006118"/>
    </source>
</evidence>
<dbReference type="Gene3D" id="3.40.50.1000">
    <property type="entry name" value="HAD superfamily/HAD-like"/>
    <property type="match status" value="1"/>
</dbReference>
<dbReference type="PANTHER" id="PTHR21485:SF3">
    <property type="entry name" value="N-ACYLNEURAMINATE CYTIDYLYLTRANSFERASE"/>
    <property type="match status" value="1"/>
</dbReference>
<evidence type="ECO:0000256" key="9">
    <source>
        <dbReference type="ARBA" id="ARBA00022842"/>
    </source>
</evidence>
<protein>
    <recommendedName>
        <fullName evidence="6 11">3-deoxy-D-manno-octulosonate 8-phosphate phosphatase KdsC</fullName>
        <ecNumber evidence="5 11">3.1.3.45</ecNumber>
    </recommendedName>
    <alternativeName>
        <fullName evidence="10 11">KDO 8-P phosphatase</fullName>
    </alternativeName>
</protein>
<dbReference type="InterPro" id="IPR036412">
    <property type="entry name" value="HAD-like_sf"/>
</dbReference>
<keyword evidence="8 11" id="KW-0378">Hydrolase</keyword>
<keyword evidence="9 11" id="KW-0460">Magnesium</keyword>
<dbReference type="GO" id="GO:0009103">
    <property type="term" value="P:lipopolysaccharide biosynthetic process"/>
    <property type="evidence" value="ECO:0007669"/>
    <property type="project" value="UniProtKB-UniRule"/>
</dbReference>
<feature type="binding site" evidence="12">
    <location>
        <position position="19"/>
    </location>
    <ligand>
        <name>substrate</name>
    </ligand>
</feature>
<keyword evidence="7 11" id="KW-0479">Metal-binding</keyword>
<evidence type="ECO:0000313" key="14">
    <source>
        <dbReference type="Proteomes" id="UP000074119"/>
    </source>
</evidence>
<evidence type="ECO:0000313" key="13">
    <source>
        <dbReference type="EMBL" id="AMO69480.1"/>
    </source>
</evidence>
<organism evidence="13 14">
    <name type="scientific">Zhongshania aliphaticivorans</name>
    <dbReference type="NCBI Taxonomy" id="1470434"/>
    <lineage>
        <taxon>Bacteria</taxon>
        <taxon>Pseudomonadati</taxon>
        <taxon>Pseudomonadota</taxon>
        <taxon>Gammaproteobacteria</taxon>
        <taxon>Cellvibrionales</taxon>
        <taxon>Spongiibacteraceae</taxon>
        <taxon>Zhongshania</taxon>
    </lineage>
</organism>
<dbReference type="GO" id="GO:0019143">
    <property type="term" value="F:3-deoxy-manno-octulosonate-8-phosphatase activity"/>
    <property type="evidence" value="ECO:0007669"/>
    <property type="project" value="UniProtKB-UniRule"/>
</dbReference>
<dbReference type="FunFam" id="3.40.50.1000:FF:000029">
    <property type="entry name" value="3-deoxy-D-manno-octulosonate 8-phosphate phosphatase KdsC"/>
    <property type="match status" value="1"/>
</dbReference>
<evidence type="ECO:0000256" key="1">
    <source>
        <dbReference type="ARBA" id="ARBA00000898"/>
    </source>
</evidence>
<evidence type="ECO:0000256" key="10">
    <source>
        <dbReference type="ARBA" id="ARBA00031051"/>
    </source>
</evidence>
<evidence type="ECO:0000256" key="2">
    <source>
        <dbReference type="ARBA" id="ARBA00001946"/>
    </source>
</evidence>
<dbReference type="RefSeq" id="WP_008251632.1">
    <property type="nucleotide sequence ID" value="NZ_CP014544.1"/>
</dbReference>
<dbReference type="SUPFAM" id="SSF56784">
    <property type="entry name" value="HAD-like"/>
    <property type="match status" value="1"/>
</dbReference>
<dbReference type="STRING" id="1470434.AZF00_14725"/>
<dbReference type="EC" id="3.1.3.45" evidence="5 11"/>
<dbReference type="EMBL" id="CP014544">
    <property type="protein sequence ID" value="AMO69480.1"/>
    <property type="molecule type" value="Genomic_DNA"/>
</dbReference>
<dbReference type="GO" id="GO:0008781">
    <property type="term" value="F:N-acylneuraminate cytidylyltransferase activity"/>
    <property type="evidence" value="ECO:0007669"/>
    <property type="project" value="TreeGrafter"/>
</dbReference>
<reference evidence="13 14" key="1">
    <citation type="submission" date="2015-12" db="EMBL/GenBank/DDBJ databases">
        <authorList>
            <person name="Shamseldin A."/>
            <person name="Moawad H."/>
            <person name="Abd El-Rahim W.M."/>
            <person name="Sadowsky M.J."/>
        </authorList>
    </citation>
    <scope>NUCLEOTIDE SEQUENCE [LARGE SCALE GENOMIC DNA]</scope>
    <source>
        <strain evidence="13 14">SM2</strain>
    </source>
</reference>
<evidence type="ECO:0000256" key="7">
    <source>
        <dbReference type="ARBA" id="ARBA00022723"/>
    </source>
</evidence>
<dbReference type="PIRSF" id="PIRSF006118">
    <property type="entry name" value="KDO8-P_Ptase"/>
    <property type="match status" value="1"/>
</dbReference>
<comment type="cofactor">
    <cofactor evidence="2 11 12">
        <name>Mg(2+)</name>
        <dbReference type="ChEBI" id="CHEBI:18420"/>
    </cofactor>
</comment>
<gene>
    <name evidence="13" type="ORF">AZF00_14725</name>
</gene>
<evidence type="ECO:0000256" key="5">
    <source>
        <dbReference type="ARBA" id="ARBA00013066"/>
    </source>
</evidence>
<dbReference type="SFLD" id="SFLDS00003">
    <property type="entry name" value="Haloacid_Dehalogenase"/>
    <property type="match status" value="1"/>
</dbReference>
<name>A0A127M8D4_9GAMM</name>
<evidence type="ECO:0000256" key="3">
    <source>
        <dbReference type="ARBA" id="ARBA00005893"/>
    </source>
</evidence>
<comment type="function">
    <text evidence="11">Catalyzes the hydrolysis of 3-deoxy-D-manno-octulosonate 8-phosphate (KDO 8-P) to 3-deoxy-D-manno-octulosonate (KDO) and inorganic phosphate.</text>
</comment>
<keyword evidence="11" id="KW-0448">Lipopolysaccharide biosynthesis</keyword>
<dbReference type="NCBIfam" id="TIGR01670">
    <property type="entry name" value="KdsC-phosphatas"/>
    <property type="match status" value="1"/>
</dbReference>
<dbReference type="GO" id="GO:0046872">
    <property type="term" value="F:metal ion binding"/>
    <property type="evidence" value="ECO:0007669"/>
    <property type="project" value="UniProtKB-UniRule"/>
</dbReference>
<dbReference type="PANTHER" id="PTHR21485">
    <property type="entry name" value="HAD SUPERFAMILY MEMBERS CMAS AND KDSC"/>
    <property type="match status" value="1"/>
</dbReference>
<proteinExistence type="inferred from homology"/>
<accession>A0A127M8D4</accession>
<feature type="binding site" evidence="12">
    <location>
        <position position="110"/>
    </location>
    <ligand>
        <name>Mg(2+)</name>
        <dbReference type="ChEBI" id="CHEBI:18420"/>
    </ligand>
</feature>
<evidence type="ECO:0000256" key="12">
    <source>
        <dbReference type="PIRSR" id="PIRSR006118-2"/>
    </source>
</evidence>
<sequence length="173" mass="18658">MNSVIEKAKTIKLLAMDVDGVLTNGSLYFGNSGEEMKAFSILDGLGIKLLRDAGIKPAIITGRCSELVKRRAGELKIELIYQGREDKLVALEELRADLGLEMSEIAYVGDDLPDLSAIRKAGLGITVANGHEFVARHADWQTRAAGGSGAIREVCELILTAQGKLNSALEQYL</sequence>
<evidence type="ECO:0000256" key="4">
    <source>
        <dbReference type="ARBA" id="ARBA00011881"/>
    </source>
</evidence>
<evidence type="ECO:0000256" key="8">
    <source>
        <dbReference type="ARBA" id="ARBA00022801"/>
    </source>
</evidence>
<dbReference type="InterPro" id="IPR050793">
    <property type="entry name" value="CMP-NeuNAc_synthase"/>
</dbReference>
<dbReference type="AlphaFoldDB" id="A0A127M8D4"/>